<dbReference type="OrthoDB" id="680468at2"/>
<keyword evidence="3" id="KW-1185">Reference proteome</keyword>
<evidence type="ECO:0000256" key="1">
    <source>
        <dbReference type="SAM" id="Phobius"/>
    </source>
</evidence>
<comment type="caution">
    <text evidence="2">The sequence shown here is derived from an EMBL/GenBank/DDBJ whole genome shotgun (WGS) entry which is preliminary data.</text>
</comment>
<evidence type="ECO:0000313" key="3">
    <source>
        <dbReference type="Proteomes" id="UP000249547"/>
    </source>
</evidence>
<proteinExistence type="predicted"/>
<name>A0A327QB44_9BACT</name>
<protein>
    <submittedName>
        <fullName evidence="2">Uncharacterized protein</fullName>
    </submittedName>
</protein>
<feature type="transmembrane region" description="Helical" evidence="1">
    <location>
        <begin position="41"/>
        <end position="63"/>
    </location>
</feature>
<evidence type="ECO:0000313" key="2">
    <source>
        <dbReference type="EMBL" id="RAJ00423.1"/>
    </source>
</evidence>
<organism evidence="2 3">
    <name type="scientific">Chitinophaga skermanii</name>
    <dbReference type="NCBI Taxonomy" id="331697"/>
    <lineage>
        <taxon>Bacteria</taxon>
        <taxon>Pseudomonadati</taxon>
        <taxon>Bacteroidota</taxon>
        <taxon>Chitinophagia</taxon>
        <taxon>Chitinophagales</taxon>
        <taxon>Chitinophagaceae</taxon>
        <taxon>Chitinophaga</taxon>
    </lineage>
</organism>
<gene>
    <name evidence="2" type="ORF">LX64_04129</name>
</gene>
<sequence>MQNESTEDKQEKMSFYKTWRNKVFPVQPTDSFTKKVLKDSAFYLFAVMVILVTIIVGGSIMLVL</sequence>
<keyword evidence="1" id="KW-1133">Transmembrane helix</keyword>
<dbReference type="AlphaFoldDB" id="A0A327QB44"/>
<keyword evidence="1" id="KW-0812">Transmembrane</keyword>
<accession>A0A327QB44</accession>
<keyword evidence="1" id="KW-0472">Membrane</keyword>
<dbReference type="EMBL" id="QLLL01000008">
    <property type="protein sequence ID" value="RAJ00423.1"/>
    <property type="molecule type" value="Genomic_DNA"/>
</dbReference>
<dbReference type="RefSeq" id="WP_111599538.1">
    <property type="nucleotide sequence ID" value="NZ_QLLL01000008.1"/>
</dbReference>
<reference evidence="2 3" key="1">
    <citation type="submission" date="2018-06" db="EMBL/GenBank/DDBJ databases">
        <title>Genomic Encyclopedia of Archaeal and Bacterial Type Strains, Phase II (KMG-II): from individual species to whole genera.</title>
        <authorList>
            <person name="Goeker M."/>
        </authorList>
    </citation>
    <scope>NUCLEOTIDE SEQUENCE [LARGE SCALE GENOMIC DNA]</scope>
    <source>
        <strain evidence="2 3">DSM 23857</strain>
    </source>
</reference>
<dbReference type="Proteomes" id="UP000249547">
    <property type="component" value="Unassembled WGS sequence"/>
</dbReference>